<proteinExistence type="predicted"/>
<protein>
    <submittedName>
        <fullName evidence="3">Predicted protein</fullName>
    </submittedName>
</protein>
<accession>B0DZ77</accession>
<dbReference type="HOGENOM" id="CLU_1796812_0_0_1"/>
<dbReference type="InParanoid" id="B0DZ77"/>
<feature type="region of interest" description="Disordered" evidence="1">
    <location>
        <begin position="30"/>
        <end position="93"/>
    </location>
</feature>
<dbReference type="Proteomes" id="UP000001194">
    <property type="component" value="Unassembled WGS sequence"/>
</dbReference>
<keyword evidence="2" id="KW-0812">Transmembrane</keyword>
<evidence type="ECO:0000256" key="2">
    <source>
        <dbReference type="SAM" id="Phobius"/>
    </source>
</evidence>
<reference evidence="3 4" key="1">
    <citation type="journal article" date="2008" name="Nature">
        <title>The genome of Laccaria bicolor provides insights into mycorrhizal symbiosis.</title>
        <authorList>
            <person name="Martin F."/>
            <person name="Aerts A."/>
            <person name="Ahren D."/>
            <person name="Brun A."/>
            <person name="Danchin E.G.J."/>
            <person name="Duchaussoy F."/>
            <person name="Gibon J."/>
            <person name="Kohler A."/>
            <person name="Lindquist E."/>
            <person name="Pereda V."/>
            <person name="Salamov A."/>
            <person name="Shapiro H.J."/>
            <person name="Wuyts J."/>
            <person name="Blaudez D."/>
            <person name="Buee M."/>
            <person name="Brokstein P."/>
            <person name="Canbaeck B."/>
            <person name="Cohen D."/>
            <person name="Courty P.E."/>
            <person name="Coutinho P.M."/>
            <person name="Delaruelle C."/>
            <person name="Detter J.C."/>
            <person name="Deveau A."/>
            <person name="DiFazio S."/>
            <person name="Duplessis S."/>
            <person name="Fraissinet-Tachet L."/>
            <person name="Lucic E."/>
            <person name="Frey-Klett P."/>
            <person name="Fourrey C."/>
            <person name="Feussner I."/>
            <person name="Gay G."/>
            <person name="Grimwood J."/>
            <person name="Hoegger P.J."/>
            <person name="Jain P."/>
            <person name="Kilaru S."/>
            <person name="Labbe J."/>
            <person name="Lin Y.C."/>
            <person name="Legue V."/>
            <person name="Le Tacon F."/>
            <person name="Marmeisse R."/>
            <person name="Melayah D."/>
            <person name="Montanini B."/>
            <person name="Muratet M."/>
            <person name="Nehls U."/>
            <person name="Niculita-Hirzel H."/>
            <person name="Oudot-Le Secq M.P."/>
            <person name="Peter M."/>
            <person name="Quesneville H."/>
            <person name="Rajashekar B."/>
            <person name="Reich M."/>
            <person name="Rouhier N."/>
            <person name="Schmutz J."/>
            <person name="Yin T."/>
            <person name="Chalot M."/>
            <person name="Henrissat B."/>
            <person name="Kuees U."/>
            <person name="Lucas S."/>
            <person name="Van de Peer Y."/>
            <person name="Podila G.K."/>
            <person name="Polle A."/>
            <person name="Pukkila P.J."/>
            <person name="Richardson P.M."/>
            <person name="Rouze P."/>
            <person name="Sanders I.R."/>
            <person name="Stajich J.E."/>
            <person name="Tunlid A."/>
            <person name="Tuskan G."/>
            <person name="Grigoriev I.V."/>
        </authorList>
    </citation>
    <scope>NUCLEOTIDE SEQUENCE [LARGE SCALE GENOMIC DNA]</scope>
    <source>
        <strain evidence="4">S238N-H82 / ATCC MYA-4686</strain>
    </source>
</reference>
<organism evidence="4">
    <name type="scientific">Laccaria bicolor (strain S238N-H82 / ATCC MYA-4686)</name>
    <name type="common">Bicoloured deceiver</name>
    <name type="synonym">Laccaria laccata var. bicolor</name>
    <dbReference type="NCBI Taxonomy" id="486041"/>
    <lineage>
        <taxon>Eukaryota</taxon>
        <taxon>Fungi</taxon>
        <taxon>Dikarya</taxon>
        <taxon>Basidiomycota</taxon>
        <taxon>Agaricomycotina</taxon>
        <taxon>Agaricomycetes</taxon>
        <taxon>Agaricomycetidae</taxon>
        <taxon>Agaricales</taxon>
        <taxon>Agaricineae</taxon>
        <taxon>Hydnangiaceae</taxon>
        <taxon>Laccaria</taxon>
    </lineage>
</organism>
<keyword evidence="4" id="KW-1185">Reference proteome</keyword>
<dbReference type="EMBL" id="DS547153">
    <property type="protein sequence ID" value="EDR00139.1"/>
    <property type="molecule type" value="Genomic_DNA"/>
</dbReference>
<name>B0DZ77_LACBS</name>
<dbReference type="AlphaFoldDB" id="B0DZ77"/>
<sequence>MDTTNLNLNVDANVTCCDFVTLLLASTPRQPHNQLTTSTSPDHHHKRPLPPTNGNNCYKPPATRTTGKGRQPAKDDQCPKTLPQRLPSNNDNGNDAQVATIFIIKLRHLPVELCVQVHKFYERPFIGILDAFIVLFIINVVQFQ</sequence>
<gene>
    <name evidence="3" type="ORF">LACBIDRAFT_334438</name>
</gene>
<evidence type="ECO:0000313" key="4">
    <source>
        <dbReference type="Proteomes" id="UP000001194"/>
    </source>
</evidence>
<dbReference type="RefSeq" id="XP_001889196.1">
    <property type="nucleotide sequence ID" value="XM_001889161.1"/>
</dbReference>
<keyword evidence="2" id="KW-1133">Transmembrane helix</keyword>
<evidence type="ECO:0000313" key="3">
    <source>
        <dbReference type="EMBL" id="EDR00139.1"/>
    </source>
</evidence>
<feature type="compositionally biased region" description="Polar residues" evidence="1">
    <location>
        <begin position="30"/>
        <end position="40"/>
    </location>
</feature>
<evidence type="ECO:0000256" key="1">
    <source>
        <dbReference type="SAM" id="MobiDB-lite"/>
    </source>
</evidence>
<dbReference type="KEGG" id="lbc:LACBIDRAFT_334438"/>
<keyword evidence="2" id="KW-0472">Membrane</keyword>
<dbReference type="GeneID" id="6084846"/>
<feature type="transmembrane region" description="Helical" evidence="2">
    <location>
        <begin position="125"/>
        <end position="143"/>
    </location>
</feature>